<dbReference type="SMART" id="SM00054">
    <property type="entry name" value="EFh"/>
    <property type="match status" value="2"/>
</dbReference>
<dbReference type="OrthoDB" id="429467at2759"/>
<feature type="domain" description="EF-hand" evidence="3">
    <location>
        <begin position="22"/>
        <end position="57"/>
    </location>
</feature>
<name>A0A3A2ZLV7_9EURO</name>
<keyword evidence="1" id="KW-0677">Repeat</keyword>
<dbReference type="Pfam" id="PF13405">
    <property type="entry name" value="EF-hand_6"/>
    <property type="match status" value="1"/>
</dbReference>
<dbReference type="FunFam" id="1.10.238.10:FF:000003">
    <property type="entry name" value="Calmodulin A"/>
    <property type="match status" value="1"/>
</dbReference>
<sequence length="194" mass="20753">MGTRSNGGLAASNDAATHLTPAQLREIREAFQVLDRDNDGSVNKDDVADVLQNVGQDSSLSTISQFFSASGAQTMNFPTFLNILSNLLAPISSRQELLNALAAFDDDDSGQIDVASLREALLNTPPEPGVNPLTEREVDEVLNGFTGRRAFGGRTAKANGNRGEIFRYHEFINGIMGTEAGNSNGRRPTDAAQV</sequence>
<feature type="domain" description="EF-hand" evidence="3">
    <location>
        <begin position="92"/>
        <end position="127"/>
    </location>
</feature>
<dbReference type="InterPro" id="IPR018247">
    <property type="entry name" value="EF_Hand_1_Ca_BS"/>
</dbReference>
<organism evidence="4 5">
    <name type="scientific">Aspergillus sclerotialis</name>
    <dbReference type="NCBI Taxonomy" id="2070753"/>
    <lineage>
        <taxon>Eukaryota</taxon>
        <taxon>Fungi</taxon>
        <taxon>Dikarya</taxon>
        <taxon>Ascomycota</taxon>
        <taxon>Pezizomycotina</taxon>
        <taxon>Eurotiomycetes</taxon>
        <taxon>Eurotiomycetidae</taxon>
        <taxon>Eurotiales</taxon>
        <taxon>Aspergillaceae</taxon>
        <taxon>Aspergillus</taxon>
        <taxon>Aspergillus subgen. Polypaecilum</taxon>
    </lineage>
</organism>
<proteinExistence type="predicted"/>
<reference evidence="5" key="1">
    <citation type="submission" date="2017-02" db="EMBL/GenBank/DDBJ databases">
        <authorList>
            <person name="Tafer H."/>
            <person name="Lopandic K."/>
        </authorList>
    </citation>
    <scope>NUCLEOTIDE SEQUENCE [LARGE SCALE GENOMIC DNA]</scope>
    <source>
        <strain evidence="5">CBS 366.77</strain>
    </source>
</reference>
<dbReference type="GO" id="GO:0005509">
    <property type="term" value="F:calcium ion binding"/>
    <property type="evidence" value="ECO:0007669"/>
    <property type="project" value="InterPro"/>
</dbReference>
<dbReference type="AlphaFoldDB" id="A0A3A2ZLV7"/>
<dbReference type="InterPro" id="IPR050403">
    <property type="entry name" value="Myosin_RLC"/>
</dbReference>
<dbReference type="Gene3D" id="1.10.238.10">
    <property type="entry name" value="EF-hand"/>
    <property type="match status" value="1"/>
</dbReference>
<dbReference type="PROSITE" id="PS00018">
    <property type="entry name" value="EF_HAND_1"/>
    <property type="match status" value="1"/>
</dbReference>
<dbReference type="InterPro" id="IPR002048">
    <property type="entry name" value="EF_hand_dom"/>
</dbReference>
<dbReference type="SUPFAM" id="SSF47473">
    <property type="entry name" value="EF-hand"/>
    <property type="match status" value="1"/>
</dbReference>
<evidence type="ECO:0000256" key="2">
    <source>
        <dbReference type="ARBA" id="ARBA00022837"/>
    </source>
</evidence>
<dbReference type="InterPro" id="IPR011992">
    <property type="entry name" value="EF-hand-dom_pair"/>
</dbReference>
<dbReference type="Proteomes" id="UP000266188">
    <property type="component" value="Unassembled WGS sequence"/>
</dbReference>
<comment type="caution">
    <text evidence="4">The sequence shown here is derived from an EMBL/GenBank/DDBJ whole genome shotgun (WGS) entry which is preliminary data.</text>
</comment>
<evidence type="ECO:0000256" key="1">
    <source>
        <dbReference type="ARBA" id="ARBA00022737"/>
    </source>
</evidence>
<dbReference type="STRING" id="2070753.A0A3A2ZLV7"/>
<keyword evidence="5" id="KW-1185">Reference proteome</keyword>
<dbReference type="EMBL" id="MVGC01000615">
    <property type="protein sequence ID" value="RJE18141.1"/>
    <property type="molecule type" value="Genomic_DNA"/>
</dbReference>
<dbReference type="PANTHER" id="PTHR23049">
    <property type="entry name" value="MYOSIN REGULATORY LIGHT CHAIN 2"/>
    <property type="match status" value="1"/>
</dbReference>
<protein>
    <submittedName>
        <fullName evidence="4">Calmodulin</fullName>
    </submittedName>
</protein>
<accession>A0A3A2ZLV7</accession>
<evidence type="ECO:0000313" key="4">
    <source>
        <dbReference type="EMBL" id="RJE18141.1"/>
    </source>
</evidence>
<keyword evidence="2" id="KW-0106">Calcium</keyword>
<evidence type="ECO:0000313" key="5">
    <source>
        <dbReference type="Proteomes" id="UP000266188"/>
    </source>
</evidence>
<gene>
    <name evidence="4" type="ORF">PHISCL_09519</name>
</gene>
<evidence type="ECO:0000259" key="3">
    <source>
        <dbReference type="PROSITE" id="PS50222"/>
    </source>
</evidence>
<dbReference type="PROSITE" id="PS50222">
    <property type="entry name" value="EF_HAND_2"/>
    <property type="match status" value="2"/>
</dbReference>